<evidence type="ECO:0000259" key="6">
    <source>
        <dbReference type="PROSITE" id="PS51352"/>
    </source>
</evidence>
<name>A0A3B7MW66_9BACT</name>
<dbReference type="InterPro" id="IPR000866">
    <property type="entry name" value="AhpC/TSA"/>
</dbReference>
<dbReference type="SUPFAM" id="SSF52833">
    <property type="entry name" value="Thioredoxin-like"/>
    <property type="match status" value="1"/>
</dbReference>
<dbReference type="PANTHER" id="PTHR42852:SF6">
    <property type="entry name" value="THIOL:DISULFIDE INTERCHANGE PROTEIN DSBE"/>
    <property type="match status" value="1"/>
</dbReference>
<feature type="chain" id="PRO_5017537460" evidence="5">
    <location>
        <begin position="20"/>
        <end position="378"/>
    </location>
</feature>
<evidence type="ECO:0000313" key="7">
    <source>
        <dbReference type="EMBL" id="AXY77449.1"/>
    </source>
</evidence>
<dbReference type="InterPro" id="IPR050553">
    <property type="entry name" value="Thioredoxin_ResA/DsbE_sf"/>
</dbReference>
<dbReference type="GO" id="GO:0016491">
    <property type="term" value="F:oxidoreductase activity"/>
    <property type="evidence" value="ECO:0007669"/>
    <property type="project" value="InterPro"/>
</dbReference>
<feature type="domain" description="Thioredoxin" evidence="6">
    <location>
        <begin position="238"/>
        <end position="378"/>
    </location>
</feature>
<gene>
    <name evidence="7" type="ORF">D3H65_27235</name>
</gene>
<dbReference type="KEGG" id="pseg:D3H65_27235"/>
<keyword evidence="5" id="KW-0732">Signal</keyword>
<dbReference type="PROSITE" id="PS51352">
    <property type="entry name" value="THIOREDOXIN_2"/>
    <property type="match status" value="1"/>
</dbReference>
<dbReference type="EMBL" id="CP032157">
    <property type="protein sequence ID" value="AXY77449.1"/>
    <property type="molecule type" value="Genomic_DNA"/>
</dbReference>
<organism evidence="7 8">
    <name type="scientific">Paraflavitalea soli</name>
    <dbReference type="NCBI Taxonomy" id="2315862"/>
    <lineage>
        <taxon>Bacteria</taxon>
        <taxon>Pseudomonadati</taxon>
        <taxon>Bacteroidota</taxon>
        <taxon>Chitinophagia</taxon>
        <taxon>Chitinophagales</taxon>
        <taxon>Chitinophagaceae</taxon>
        <taxon>Paraflavitalea</taxon>
    </lineage>
</organism>
<comment type="subcellular location">
    <subcellularLocation>
        <location evidence="1">Cell envelope</location>
    </subcellularLocation>
</comment>
<dbReference type="Pfam" id="PF14289">
    <property type="entry name" value="DUF4369"/>
    <property type="match status" value="1"/>
</dbReference>
<keyword evidence="2" id="KW-0201">Cytochrome c-type biogenesis</keyword>
<evidence type="ECO:0000256" key="4">
    <source>
        <dbReference type="ARBA" id="ARBA00023284"/>
    </source>
</evidence>
<keyword evidence="8" id="KW-1185">Reference proteome</keyword>
<keyword evidence="3" id="KW-1015">Disulfide bond</keyword>
<dbReference type="RefSeq" id="WP_119053325.1">
    <property type="nucleotide sequence ID" value="NZ_CP032157.1"/>
</dbReference>
<evidence type="ECO:0000256" key="5">
    <source>
        <dbReference type="SAM" id="SignalP"/>
    </source>
</evidence>
<evidence type="ECO:0000256" key="1">
    <source>
        <dbReference type="ARBA" id="ARBA00004196"/>
    </source>
</evidence>
<evidence type="ECO:0000256" key="3">
    <source>
        <dbReference type="ARBA" id="ARBA00023157"/>
    </source>
</evidence>
<dbReference type="GO" id="GO:0017004">
    <property type="term" value="P:cytochrome complex assembly"/>
    <property type="evidence" value="ECO:0007669"/>
    <property type="project" value="UniProtKB-KW"/>
</dbReference>
<protein>
    <submittedName>
        <fullName evidence="7">AhpC/TSA family protein</fullName>
    </submittedName>
</protein>
<reference evidence="7 8" key="1">
    <citation type="submission" date="2018-09" db="EMBL/GenBank/DDBJ databases">
        <title>Genome sequencing of strain 6GH32-13.</title>
        <authorList>
            <person name="Weon H.-Y."/>
            <person name="Heo J."/>
            <person name="Kwon S.-W."/>
        </authorList>
    </citation>
    <scope>NUCLEOTIDE SEQUENCE [LARGE SCALE GENOMIC DNA]</scope>
    <source>
        <strain evidence="7 8">5GH32-13</strain>
    </source>
</reference>
<accession>A0A3B7MW66</accession>
<dbReference type="InterPro" id="IPR025380">
    <property type="entry name" value="DUF4369"/>
</dbReference>
<evidence type="ECO:0000313" key="8">
    <source>
        <dbReference type="Proteomes" id="UP000263900"/>
    </source>
</evidence>
<dbReference type="Pfam" id="PF00578">
    <property type="entry name" value="AhpC-TSA"/>
    <property type="match status" value="1"/>
</dbReference>
<dbReference type="InterPro" id="IPR013766">
    <property type="entry name" value="Thioredoxin_domain"/>
</dbReference>
<dbReference type="AlphaFoldDB" id="A0A3B7MW66"/>
<dbReference type="CDD" id="cd02966">
    <property type="entry name" value="TlpA_like_family"/>
    <property type="match status" value="1"/>
</dbReference>
<evidence type="ECO:0000256" key="2">
    <source>
        <dbReference type="ARBA" id="ARBA00022748"/>
    </source>
</evidence>
<dbReference type="Proteomes" id="UP000263900">
    <property type="component" value="Chromosome"/>
</dbReference>
<dbReference type="OrthoDB" id="750178at2"/>
<dbReference type="PROSITE" id="PS00194">
    <property type="entry name" value="THIOREDOXIN_1"/>
    <property type="match status" value="1"/>
</dbReference>
<dbReference type="GO" id="GO:0030313">
    <property type="term" value="C:cell envelope"/>
    <property type="evidence" value="ECO:0007669"/>
    <property type="project" value="UniProtKB-SubCell"/>
</dbReference>
<proteinExistence type="predicted"/>
<dbReference type="GO" id="GO:0016209">
    <property type="term" value="F:antioxidant activity"/>
    <property type="evidence" value="ECO:0007669"/>
    <property type="project" value="InterPro"/>
</dbReference>
<sequence>MKYLLFAGAGLLLATQSYAQQFTIKGSVAQAGEPIEWVYISYAVNGDRKSDSVQVKDGQYTFSGQLTSATMANLRVKYPAGSESAKRRPMQRDFATVFLQSGDITINSVDSFSNLVVTGSKAHEEFVKLGDQTKPFNDRRRELSKAYSEANKAGKKEEAAKLDAEIDAVYDEMNDKVYGSYVKANPKSPVAFYAFQQFAGYDIKPEKAEPVFNLLPKEVQGSKAGKEMKERIEIAKKTGVGRFAMDFTQNDTLGNPVHLSSFKGKYVLIDFWASWCGPCRMENPNVVAAFNKYKEKGFHVLGVSLDQPTAKEKWIKAIHDDKLTWTHVSDLQFWKNAVAVQYGIQAIPQNFLLDPQGKIIGKNLRGEDLQKKLAELFN</sequence>
<feature type="signal peptide" evidence="5">
    <location>
        <begin position="1"/>
        <end position="19"/>
    </location>
</feature>
<keyword evidence="4" id="KW-0676">Redox-active center</keyword>
<dbReference type="PANTHER" id="PTHR42852">
    <property type="entry name" value="THIOL:DISULFIDE INTERCHANGE PROTEIN DSBE"/>
    <property type="match status" value="1"/>
</dbReference>
<dbReference type="InterPro" id="IPR036249">
    <property type="entry name" value="Thioredoxin-like_sf"/>
</dbReference>
<dbReference type="Gene3D" id="3.40.30.10">
    <property type="entry name" value="Glutaredoxin"/>
    <property type="match status" value="1"/>
</dbReference>
<dbReference type="InterPro" id="IPR017937">
    <property type="entry name" value="Thioredoxin_CS"/>
</dbReference>